<feature type="compositionally biased region" description="Basic and acidic residues" evidence="1">
    <location>
        <begin position="32"/>
        <end position="49"/>
    </location>
</feature>
<evidence type="ECO:0000256" key="1">
    <source>
        <dbReference type="SAM" id="MobiDB-lite"/>
    </source>
</evidence>
<protein>
    <submittedName>
        <fullName evidence="2">Uncharacterized protein</fullName>
    </submittedName>
</protein>
<organism evidence="2">
    <name type="scientific">Pseudo-nitzschia australis</name>
    <dbReference type="NCBI Taxonomy" id="44445"/>
    <lineage>
        <taxon>Eukaryota</taxon>
        <taxon>Sar</taxon>
        <taxon>Stramenopiles</taxon>
        <taxon>Ochrophyta</taxon>
        <taxon>Bacillariophyta</taxon>
        <taxon>Bacillariophyceae</taxon>
        <taxon>Bacillariophycidae</taxon>
        <taxon>Bacillariales</taxon>
        <taxon>Bacillariaceae</taxon>
        <taxon>Pseudo-nitzschia</taxon>
    </lineage>
</organism>
<accession>A0A7S4EQL1</accession>
<dbReference type="AlphaFoldDB" id="A0A7S4EQL1"/>
<feature type="region of interest" description="Disordered" evidence="1">
    <location>
        <begin position="32"/>
        <end position="54"/>
    </location>
</feature>
<feature type="compositionally biased region" description="Basic and acidic residues" evidence="1">
    <location>
        <begin position="67"/>
        <end position="79"/>
    </location>
</feature>
<proteinExistence type="predicted"/>
<dbReference type="EMBL" id="HBIX01033917">
    <property type="protein sequence ID" value="CAE0729370.1"/>
    <property type="molecule type" value="Transcribed_RNA"/>
</dbReference>
<name>A0A7S4EQL1_9STRA</name>
<gene>
    <name evidence="2" type="ORF">PAUS00366_LOCUS22155</name>
</gene>
<feature type="region of interest" description="Disordered" evidence="1">
    <location>
        <begin position="67"/>
        <end position="86"/>
    </location>
</feature>
<reference evidence="2" key="1">
    <citation type="submission" date="2021-01" db="EMBL/GenBank/DDBJ databases">
        <authorList>
            <person name="Corre E."/>
            <person name="Pelletier E."/>
            <person name="Niang G."/>
            <person name="Scheremetjew M."/>
            <person name="Finn R."/>
            <person name="Kale V."/>
            <person name="Holt S."/>
            <person name="Cochrane G."/>
            <person name="Meng A."/>
            <person name="Brown T."/>
            <person name="Cohen L."/>
        </authorList>
    </citation>
    <scope>NUCLEOTIDE SEQUENCE</scope>
    <source>
        <strain evidence="2">10249 10 AB</strain>
    </source>
</reference>
<sequence>MPPQKDNYNTMPSTKKQLEEQIADLEKQLADRQAKHLTREQDVMERQAQQEDATQNLTNLINQMKDIDNQGDTRGEHPDPTGGTSHQRIALAVSWAAATGGIPGYFGERALLPQERDLKFVFTSLGINAASAYELFRNRISAIAKIIRMKDKELDGLTASINKEKSPLCPDPGNVFITTQFRQGLDIFIEWVQYQVLIGGEATATAYLQDPLAQEKTLAWLEELELSKDADY</sequence>
<evidence type="ECO:0000313" key="2">
    <source>
        <dbReference type="EMBL" id="CAE0729370.1"/>
    </source>
</evidence>